<sequence length="100" mass="11397">ISLKPFQGILCRKLNQHYTIQSRTRVNIGSAFQHWSELKEREGLRSDAEVALFLLDRRVTLVLLCFTEQIYAGFCLNMLVCHNCCLGCLSMCGAELSKWG</sequence>
<dbReference type="Proteomes" id="UP000472260">
    <property type="component" value="Unassembled WGS sequence"/>
</dbReference>
<reference evidence="1" key="2">
    <citation type="submission" date="2025-09" db="UniProtKB">
        <authorList>
            <consortium name="Ensembl"/>
        </authorList>
    </citation>
    <scope>IDENTIFICATION</scope>
</reference>
<dbReference type="Ensembl" id="ENSSANT00000090349.1">
    <property type="protein sequence ID" value="ENSSANP00000085003.1"/>
    <property type="gene ID" value="ENSSANG00000042197.1"/>
</dbReference>
<organism evidence="1 2">
    <name type="scientific">Sinocyclocheilus anshuiensis</name>
    <dbReference type="NCBI Taxonomy" id="1608454"/>
    <lineage>
        <taxon>Eukaryota</taxon>
        <taxon>Metazoa</taxon>
        <taxon>Chordata</taxon>
        <taxon>Craniata</taxon>
        <taxon>Vertebrata</taxon>
        <taxon>Euteleostomi</taxon>
        <taxon>Actinopterygii</taxon>
        <taxon>Neopterygii</taxon>
        <taxon>Teleostei</taxon>
        <taxon>Ostariophysi</taxon>
        <taxon>Cypriniformes</taxon>
        <taxon>Cyprinidae</taxon>
        <taxon>Cyprininae</taxon>
        <taxon>Sinocyclocheilus</taxon>
    </lineage>
</organism>
<protein>
    <submittedName>
        <fullName evidence="1">Uncharacterized protein</fullName>
    </submittedName>
</protein>
<proteinExistence type="predicted"/>
<reference evidence="1" key="1">
    <citation type="submission" date="2025-08" db="UniProtKB">
        <authorList>
            <consortium name="Ensembl"/>
        </authorList>
    </citation>
    <scope>IDENTIFICATION</scope>
</reference>
<accession>A0A671RMY3</accession>
<keyword evidence="2" id="KW-1185">Reference proteome</keyword>
<dbReference type="AlphaFoldDB" id="A0A671RMY3"/>
<evidence type="ECO:0000313" key="2">
    <source>
        <dbReference type="Proteomes" id="UP000472260"/>
    </source>
</evidence>
<name>A0A671RMY3_9TELE</name>
<evidence type="ECO:0000313" key="1">
    <source>
        <dbReference type="Ensembl" id="ENSSANP00000085003.1"/>
    </source>
</evidence>